<keyword evidence="1" id="KW-0472">Membrane</keyword>
<dbReference type="STRING" id="112090.W4GRX6"/>
<accession>W4GRX6</accession>
<dbReference type="VEuPathDB" id="FungiDB:H257_05353"/>
<protein>
    <recommendedName>
        <fullName evidence="3">Carbohydrate-binding domain-containing protein</fullName>
    </recommendedName>
</protein>
<sequence length="305" mass="33665">MYGSIPLSPPSSLQRDGAAMSPHVSQRRLPRPLALLWLIVGCVSLCSILIGISYSVENVDAPDVSSNYAAMRPPQPLPHGISDNALGCFPVPSIQVFECPVLTSIAIAQTLVNHSIPFPGTQVDLCYTNTSFHVAFFTHDETSFFTNPSYGHNDNIWEYNVYEAFIALGTDDPVEYFEFEVSPTNQTYSAYILNPRKDFSPPVGHFYVGDNATEARALGIDVVTETDRASNSWVSVAELPLALFDVTTPQDTLWRMNFMRKVTNATTFPIQHCGAWNAPNKDNFHETPCFGRVHFVGSPPLTLAT</sequence>
<keyword evidence="1" id="KW-1133">Transmembrane helix</keyword>
<proteinExistence type="predicted"/>
<gene>
    <name evidence="2" type="ORF">H257_05353</name>
</gene>
<evidence type="ECO:0008006" key="3">
    <source>
        <dbReference type="Google" id="ProtNLM"/>
    </source>
</evidence>
<dbReference type="RefSeq" id="XP_009828501.1">
    <property type="nucleotide sequence ID" value="XM_009830199.1"/>
</dbReference>
<dbReference type="CDD" id="cd09620">
    <property type="entry name" value="CBM9_like_3"/>
    <property type="match status" value="1"/>
</dbReference>
<dbReference type="OrthoDB" id="61321at2759"/>
<name>W4GRX6_APHAT</name>
<dbReference type="AlphaFoldDB" id="W4GRX6"/>
<dbReference type="SUPFAM" id="SSF49344">
    <property type="entry name" value="CBD9-like"/>
    <property type="match status" value="1"/>
</dbReference>
<reference evidence="2" key="1">
    <citation type="submission" date="2013-12" db="EMBL/GenBank/DDBJ databases">
        <title>The Genome Sequence of Aphanomyces astaci APO3.</title>
        <authorList>
            <consortium name="The Broad Institute Genomics Platform"/>
            <person name="Russ C."/>
            <person name="Tyler B."/>
            <person name="van West P."/>
            <person name="Dieguez-Uribeondo J."/>
            <person name="Young S.K."/>
            <person name="Zeng Q."/>
            <person name="Gargeya S."/>
            <person name="Fitzgerald M."/>
            <person name="Abouelleil A."/>
            <person name="Alvarado L."/>
            <person name="Chapman S.B."/>
            <person name="Gainer-Dewar J."/>
            <person name="Goldberg J."/>
            <person name="Griggs A."/>
            <person name="Gujja S."/>
            <person name="Hansen M."/>
            <person name="Howarth C."/>
            <person name="Imamovic A."/>
            <person name="Ireland A."/>
            <person name="Larimer J."/>
            <person name="McCowan C."/>
            <person name="Murphy C."/>
            <person name="Pearson M."/>
            <person name="Poon T.W."/>
            <person name="Priest M."/>
            <person name="Roberts A."/>
            <person name="Saif S."/>
            <person name="Shea T."/>
            <person name="Sykes S."/>
            <person name="Wortman J."/>
            <person name="Nusbaum C."/>
            <person name="Birren B."/>
        </authorList>
    </citation>
    <scope>NUCLEOTIDE SEQUENCE [LARGE SCALE GENOMIC DNA]</scope>
    <source>
        <strain evidence="2">APO3</strain>
    </source>
</reference>
<evidence type="ECO:0000313" key="2">
    <source>
        <dbReference type="EMBL" id="ETV81764.1"/>
    </source>
</evidence>
<dbReference type="Gene3D" id="2.60.40.1190">
    <property type="match status" value="1"/>
</dbReference>
<dbReference type="EMBL" id="KI913123">
    <property type="protein sequence ID" value="ETV81764.1"/>
    <property type="molecule type" value="Genomic_DNA"/>
</dbReference>
<feature type="transmembrane region" description="Helical" evidence="1">
    <location>
        <begin position="35"/>
        <end position="56"/>
    </location>
</feature>
<keyword evidence="1" id="KW-0812">Transmembrane</keyword>
<evidence type="ECO:0000256" key="1">
    <source>
        <dbReference type="SAM" id="Phobius"/>
    </source>
</evidence>
<dbReference type="GeneID" id="20807349"/>
<organism evidence="2">
    <name type="scientific">Aphanomyces astaci</name>
    <name type="common">Crayfish plague agent</name>
    <dbReference type="NCBI Taxonomy" id="112090"/>
    <lineage>
        <taxon>Eukaryota</taxon>
        <taxon>Sar</taxon>
        <taxon>Stramenopiles</taxon>
        <taxon>Oomycota</taxon>
        <taxon>Saprolegniomycetes</taxon>
        <taxon>Saprolegniales</taxon>
        <taxon>Verrucalvaceae</taxon>
        <taxon>Aphanomyces</taxon>
    </lineage>
</organism>